<gene>
    <name evidence="1" type="ORF">XYCOK13_38270</name>
</gene>
<reference evidence="1" key="1">
    <citation type="submission" date="2021-04" db="EMBL/GenBank/DDBJ databases">
        <title>Draft genome sequence of Xylanibacillus composti strain K13.</title>
        <authorList>
            <person name="Uke A."/>
            <person name="Chhe C."/>
            <person name="Baramee S."/>
            <person name="Kosugi A."/>
        </authorList>
    </citation>
    <scope>NUCLEOTIDE SEQUENCE</scope>
    <source>
        <strain evidence="1">K13</strain>
    </source>
</reference>
<sequence length="60" mass="6809">MSRVRKCNEALGESCVQLQPLPLDKRMCFGSEDPEICTLFYSLPYQTKDVTVHGFWPDAG</sequence>
<evidence type="ECO:0000313" key="2">
    <source>
        <dbReference type="Proteomes" id="UP000677918"/>
    </source>
</evidence>
<dbReference type="Proteomes" id="UP000677918">
    <property type="component" value="Unassembled WGS sequence"/>
</dbReference>
<comment type="caution">
    <text evidence="1">The sequence shown here is derived from an EMBL/GenBank/DDBJ whole genome shotgun (WGS) entry which is preliminary data.</text>
</comment>
<protein>
    <submittedName>
        <fullName evidence="1">Uncharacterized protein</fullName>
    </submittedName>
</protein>
<dbReference type="EMBL" id="BOVK01000067">
    <property type="protein sequence ID" value="GIQ71003.1"/>
    <property type="molecule type" value="Genomic_DNA"/>
</dbReference>
<evidence type="ECO:0000313" key="1">
    <source>
        <dbReference type="EMBL" id="GIQ71003.1"/>
    </source>
</evidence>
<keyword evidence="2" id="KW-1185">Reference proteome</keyword>
<organism evidence="1 2">
    <name type="scientific">Xylanibacillus composti</name>
    <dbReference type="NCBI Taxonomy" id="1572762"/>
    <lineage>
        <taxon>Bacteria</taxon>
        <taxon>Bacillati</taxon>
        <taxon>Bacillota</taxon>
        <taxon>Bacilli</taxon>
        <taxon>Bacillales</taxon>
        <taxon>Paenibacillaceae</taxon>
        <taxon>Xylanibacillus</taxon>
    </lineage>
</organism>
<name>A0A8J4H8M7_9BACL</name>
<dbReference type="AlphaFoldDB" id="A0A8J4H8M7"/>
<proteinExistence type="predicted"/>
<accession>A0A8J4H8M7</accession>